<keyword evidence="5" id="KW-0238">DNA-binding</keyword>
<evidence type="ECO:0000256" key="7">
    <source>
        <dbReference type="PROSITE-ProRule" id="PRU00325"/>
    </source>
</evidence>
<name>A0A2G3AGX7_CAPAN</name>
<dbReference type="GO" id="GO:0006313">
    <property type="term" value="P:DNA transposition"/>
    <property type="evidence" value="ECO:0007669"/>
    <property type="project" value="InterPro"/>
</dbReference>
<evidence type="ECO:0000256" key="4">
    <source>
        <dbReference type="ARBA" id="ARBA00022833"/>
    </source>
</evidence>
<accession>A0A2G3AGX7</accession>
<dbReference type="Gramene" id="PHT93460">
    <property type="protein sequence ID" value="PHT93460"/>
    <property type="gene ID" value="T459_01342"/>
</dbReference>
<evidence type="ECO:0000313" key="11">
    <source>
        <dbReference type="EMBL" id="PHT93460.1"/>
    </source>
</evidence>
<evidence type="ECO:0000256" key="8">
    <source>
        <dbReference type="SAM" id="Coils"/>
    </source>
</evidence>
<evidence type="ECO:0000313" key="12">
    <source>
        <dbReference type="Proteomes" id="UP000222542"/>
    </source>
</evidence>
<dbReference type="Pfam" id="PF04434">
    <property type="entry name" value="SWIM"/>
    <property type="match status" value="1"/>
</dbReference>
<comment type="caution">
    <text evidence="11">The sequence shown here is derived from an EMBL/GenBank/DDBJ whole genome shotgun (WGS) entry which is preliminary data.</text>
</comment>
<dbReference type="PANTHER" id="PTHR31973">
    <property type="entry name" value="POLYPROTEIN, PUTATIVE-RELATED"/>
    <property type="match status" value="1"/>
</dbReference>
<dbReference type="EMBL" id="AYRZ02000001">
    <property type="protein sequence ID" value="PHT93460.1"/>
    <property type="molecule type" value="Genomic_DNA"/>
</dbReference>
<gene>
    <name evidence="11" type="ORF">T459_01342</name>
</gene>
<dbReference type="PROSITE" id="PS51999">
    <property type="entry name" value="ZF_GRF"/>
    <property type="match status" value="1"/>
</dbReference>
<evidence type="ECO:0000256" key="2">
    <source>
        <dbReference type="ARBA" id="ARBA00022723"/>
    </source>
</evidence>
<dbReference type="InterPro" id="IPR010666">
    <property type="entry name" value="Znf_GRF"/>
</dbReference>
<organism evidence="11 12">
    <name type="scientific">Capsicum annuum</name>
    <name type="common">Capsicum pepper</name>
    <dbReference type="NCBI Taxonomy" id="4072"/>
    <lineage>
        <taxon>Eukaryota</taxon>
        <taxon>Viridiplantae</taxon>
        <taxon>Streptophyta</taxon>
        <taxon>Embryophyta</taxon>
        <taxon>Tracheophyta</taxon>
        <taxon>Spermatophyta</taxon>
        <taxon>Magnoliopsida</taxon>
        <taxon>eudicotyledons</taxon>
        <taxon>Gunneridae</taxon>
        <taxon>Pentapetalae</taxon>
        <taxon>asterids</taxon>
        <taxon>lamiids</taxon>
        <taxon>Solanales</taxon>
        <taxon>Solanaceae</taxon>
        <taxon>Solanoideae</taxon>
        <taxon>Capsiceae</taxon>
        <taxon>Capsicum</taxon>
    </lineage>
</organism>
<keyword evidence="12" id="KW-1185">Reference proteome</keyword>
<keyword evidence="6" id="KW-0233">DNA recombination</keyword>
<evidence type="ECO:0000256" key="1">
    <source>
        <dbReference type="ARBA" id="ARBA00022578"/>
    </source>
</evidence>
<dbReference type="InterPro" id="IPR007527">
    <property type="entry name" value="Znf_SWIM"/>
</dbReference>
<feature type="coiled-coil region" evidence="8">
    <location>
        <begin position="403"/>
        <end position="437"/>
    </location>
</feature>
<reference evidence="11 12" key="2">
    <citation type="journal article" date="2017" name="Genome Biol.">
        <title>New reference genome sequences of hot pepper reveal the massive evolution of plant disease-resistance genes by retroduplication.</title>
        <authorList>
            <person name="Kim S."/>
            <person name="Park J."/>
            <person name="Yeom S.I."/>
            <person name="Kim Y.M."/>
            <person name="Seo E."/>
            <person name="Kim K.T."/>
            <person name="Kim M.S."/>
            <person name="Lee J.M."/>
            <person name="Cheong K."/>
            <person name="Shin H.S."/>
            <person name="Kim S.B."/>
            <person name="Han K."/>
            <person name="Lee J."/>
            <person name="Park M."/>
            <person name="Lee H.A."/>
            <person name="Lee H.Y."/>
            <person name="Lee Y."/>
            <person name="Oh S."/>
            <person name="Lee J.H."/>
            <person name="Choi E."/>
            <person name="Choi E."/>
            <person name="Lee S.E."/>
            <person name="Jeon J."/>
            <person name="Kim H."/>
            <person name="Choi G."/>
            <person name="Song H."/>
            <person name="Lee J."/>
            <person name="Lee S.C."/>
            <person name="Kwon J.K."/>
            <person name="Lee H.Y."/>
            <person name="Koo N."/>
            <person name="Hong Y."/>
            <person name="Kim R.W."/>
            <person name="Kang W.H."/>
            <person name="Huh J.H."/>
            <person name="Kang B.C."/>
            <person name="Yang T.J."/>
            <person name="Lee Y.H."/>
            <person name="Bennetzen J.L."/>
            <person name="Choi D."/>
        </authorList>
    </citation>
    <scope>NUCLEOTIDE SEQUENCE [LARGE SCALE GENOMIC DNA]</scope>
    <source>
        <strain evidence="12">cv. CM334</strain>
    </source>
</reference>
<evidence type="ECO:0000256" key="3">
    <source>
        <dbReference type="ARBA" id="ARBA00022771"/>
    </source>
</evidence>
<dbReference type="InterPro" id="IPR006564">
    <property type="entry name" value="Znf_PMZ"/>
</dbReference>
<keyword evidence="8" id="KW-0175">Coiled coil</keyword>
<keyword evidence="4" id="KW-0862">Zinc</keyword>
<evidence type="ECO:0000256" key="5">
    <source>
        <dbReference type="ARBA" id="ARBA00023125"/>
    </source>
</evidence>
<reference evidence="11 12" key="1">
    <citation type="journal article" date="2014" name="Nat. Genet.">
        <title>Genome sequence of the hot pepper provides insights into the evolution of pungency in Capsicum species.</title>
        <authorList>
            <person name="Kim S."/>
            <person name="Park M."/>
            <person name="Yeom S.I."/>
            <person name="Kim Y.M."/>
            <person name="Lee J.M."/>
            <person name="Lee H.A."/>
            <person name="Seo E."/>
            <person name="Choi J."/>
            <person name="Cheong K."/>
            <person name="Kim K.T."/>
            <person name="Jung K."/>
            <person name="Lee G.W."/>
            <person name="Oh S.K."/>
            <person name="Bae C."/>
            <person name="Kim S.B."/>
            <person name="Lee H.Y."/>
            <person name="Kim S.Y."/>
            <person name="Kim M.S."/>
            <person name="Kang B.C."/>
            <person name="Jo Y.D."/>
            <person name="Yang H.B."/>
            <person name="Jeong H.J."/>
            <person name="Kang W.H."/>
            <person name="Kwon J.K."/>
            <person name="Shin C."/>
            <person name="Lim J.Y."/>
            <person name="Park J.H."/>
            <person name="Huh J.H."/>
            <person name="Kim J.S."/>
            <person name="Kim B.D."/>
            <person name="Cohen O."/>
            <person name="Paran I."/>
            <person name="Suh M.C."/>
            <person name="Lee S.B."/>
            <person name="Kim Y.K."/>
            <person name="Shin Y."/>
            <person name="Noh S.J."/>
            <person name="Park J."/>
            <person name="Seo Y.S."/>
            <person name="Kwon S.Y."/>
            <person name="Kim H.A."/>
            <person name="Park J.M."/>
            <person name="Kim H.J."/>
            <person name="Choi S.B."/>
            <person name="Bosland P.W."/>
            <person name="Reeves G."/>
            <person name="Jo S.H."/>
            <person name="Lee B.W."/>
            <person name="Cho H.T."/>
            <person name="Choi H.S."/>
            <person name="Lee M.S."/>
            <person name="Yu Y."/>
            <person name="Do Choi Y."/>
            <person name="Park B.S."/>
            <person name="van Deynze A."/>
            <person name="Ashrafi H."/>
            <person name="Hill T."/>
            <person name="Kim W.T."/>
            <person name="Pai H.S."/>
            <person name="Ahn H.K."/>
            <person name="Yeam I."/>
            <person name="Giovannoni J.J."/>
            <person name="Rose J.K."/>
            <person name="Sorensen I."/>
            <person name="Lee S.J."/>
            <person name="Kim R.W."/>
            <person name="Choi I.Y."/>
            <person name="Choi B.S."/>
            <person name="Lim J.S."/>
            <person name="Lee Y.H."/>
            <person name="Choi D."/>
        </authorList>
    </citation>
    <scope>NUCLEOTIDE SEQUENCE [LARGE SCALE GENOMIC DNA]</scope>
    <source>
        <strain evidence="12">cv. CM334</strain>
    </source>
</reference>
<dbReference type="OMA" id="HRFREIS"/>
<dbReference type="SMART" id="SM00575">
    <property type="entry name" value="ZnF_PMZ"/>
    <property type="match status" value="1"/>
</dbReference>
<evidence type="ECO:0000259" key="10">
    <source>
        <dbReference type="PROSITE" id="PS51999"/>
    </source>
</evidence>
<dbReference type="GO" id="GO:0003677">
    <property type="term" value="F:DNA binding"/>
    <property type="evidence" value="ECO:0007669"/>
    <property type="project" value="UniProtKB-KW"/>
</dbReference>
<dbReference type="AlphaFoldDB" id="A0A2G3AGX7"/>
<dbReference type="Pfam" id="PF06839">
    <property type="entry name" value="Zn_ribbon_GRF"/>
    <property type="match status" value="1"/>
</dbReference>
<evidence type="ECO:0000256" key="6">
    <source>
        <dbReference type="ARBA" id="ARBA00023172"/>
    </source>
</evidence>
<proteinExistence type="predicted"/>
<evidence type="ECO:0000259" key="9">
    <source>
        <dbReference type="PROSITE" id="PS50966"/>
    </source>
</evidence>
<keyword evidence="2" id="KW-0479">Metal-binding</keyword>
<dbReference type="Pfam" id="PF00872">
    <property type="entry name" value="Transposase_mut"/>
    <property type="match status" value="1"/>
</dbReference>
<dbReference type="PROSITE" id="PS50966">
    <property type="entry name" value="ZF_SWIM"/>
    <property type="match status" value="1"/>
</dbReference>
<protein>
    <submittedName>
        <fullName evidence="11">Uncharacterized protein</fullName>
    </submittedName>
</protein>
<sequence>MVDKENDALWGFFVEKLKAFVIDELELCVISDRHVSIANGLARYYPFAHYGVCMRHLGENLLINHHCFYSLYLYYHAAKAYMLEEFNDYFNALKERFSSAVAFLEHGVVFEKWSRAHFPGNRFNVMTSNITESLNSMLRDEREYPVVAIFNSIEHRFREISRKRYKEVDNSKTTFIPVDEMILREKITEDDKLYVYNIIGSTDEFTVLGYDYSTKVNLSRWLCSCRKYDLVKLPCAHAMAALCLKHGDEYGTSIYNYSSQINSKKSYLLAYLEPICAAPLKSGWSVAQEYLEMQVLPPDFDPKFERRKVKCVKGVLEPSSHITKSFYICPCGNPVVLKTSRTDRNPSQKFYSCAVGKGNSGCFYFKWIFSDSEVSKFQGIEKFEMFERLRDFEENRDLLMTLYRESEHKIDHLKGLLKDVEIERDQLKHKLAMTEEKKA</sequence>
<dbReference type="GO" id="GO:0008270">
    <property type="term" value="F:zinc ion binding"/>
    <property type="evidence" value="ECO:0007669"/>
    <property type="project" value="UniProtKB-KW"/>
</dbReference>
<keyword evidence="3 7" id="KW-0863">Zinc-finger</keyword>
<dbReference type="Proteomes" id="UP000222542">
    <property type="component" value="Unassembled WGS sequence"/>
</dbReference>
<feature type="domain" description="SWIM-type" evidence="9">
    <location>
        <begin position="212"/>
        <end position="246"/>
    </location>
</feature>
<keyword evidence="1" id="KW-0815">Transposition</keyword>
<feature type="domain" description="GRF-type" evidence="10">
    <location>
        <begin position="329"/>
        <end position="371"/>
    </location>
</feature>
<dbReference type="PANTHER" id="PTHR31973:SF179">
    <property type="entry name" value="PROTEIN FAR1-RELATED SEQUENCE"/>
    <property type="match status" value="1"/>
</dbReference>
<dbReference type="InterPro" id="IPR001207">
    <property type="entry name" value="Transposase_mutator"/>
</dbReference>
<dbReference type="STRING" id="4072.A0A2G3AGX7"/>
<dbReference type="GO" id="GO:0004803">
    <property type="term" value="F:transposase activity"/>
    <property type="evidence" value="ECO:0007669"/>
    <property type="project" value="InterPro"/>
</dbReference>